<dbReference type="STRING" id="70667.A0A183TQ23"/>
<evidence type="ECO:0000313" key="1">
    <source>
        <dbReference type="EMBL" id="VDM04954.1"/>
    </source>
</evidence>
<evidence type="ECO:0000313" key="2">
    <source>
        <dbReference type="Proteomes" id="UP000275846"/>
    </source>
</evidence>
<name>A0A183TQ23_SCHSO</name>
<sequence length="246" mass="27724">MVEVWSMYLINNLWEYELKISCSSLCKSASDDWVPCEVRLLTDDVDTFLCIKSKPLGFITNEEDMKSIFSEASMLSSISSRNIPATCPRPFTALCNLSEYKSCTVLAISVDGVAHFALKLIPAGLFGNKRLFLAMENEQEVTRWLAVIKLCLGKKRRTNSNLMQSRDSLIFNGSLRKTASQDTLKSNSGSRVDLDIETMDNEVYEPYSPRKLSSLCLLIGMLLISTKQVFAANFTRLFSFRSKVFS</sequence>
<organism evidence="3">
    <name type="scientific">Schistocephalus solidus</name>
    <name type="common">Tapeworm</name>
    <dbReference type="NCBI Taxonomy" id="70667"/>
    <lineage>
        <taxon>Eukaryota</taxon>
        <taxon>Metazoa</taxon>
        <taxon>Spiralia</taxon>
        <taxon>Lophotrochozoa</taxon>
        <taxon>Platyhelminthes</taxon>
        <taxon>Cestoda</taxon>
        <taxon>Eucestoda</taxon>
        <taxon>Diphyllobothriidea</taxon>
        <taxon>Diphyllobothriidae</taxon>
        <taxon>Schistocephalus</taxon>
    </lineage>
</organism>
<reference evidence="3" key="1">
    <citation type="submission" date="2016-06" db="UniProtKB">
        <authorList>
            <consortium name="WormBaseParasite"/>
        </authorList>
    </citation>
    <scope>IDENTIFICATION</scope>
</reference>
<accession>A0A183TQ23</accession>
<proteinExistence type="predicted"/>
<dbReference type="EMBL" id="UYSU01044740">
    <property type="protein sequence ID" value="VDM04954.1"/>
    <property type="molecule type" value="Genomic_DNA"/>
</dbReference>
<reference evidence="1 2" key="2">
    <citation type="submission" date="2018-11" db="EMBL/GenBank/DDBJ databases">
        <authorList>
            <consortium name="Pathogen Informatics"/>
        </authorList>
    </citation>
    <scope>NUCLEOTIDE SEQUENCE [LARGE SCALE GENOMIC DNA]</scope>
    <source>
        <strain evidence="1 2">NST_G2</strain>
    </source>
</reference>
<dbReference type="Proteomes" id="UP000275846">
    <property type="component" value="Unassembled WGS sequence"/>
</dbReference>
<dbReference type="AlphaFoldDB" id="A0A183TQ23"/>
<dbReference type="WBParaSite" id="SSLN_0001926801-mRNA-1">
    <property type="protein sequence ID" value="SSLN_0001926801-mRNA-1"/>
    <property type="gene ID" value="SSLN_0001926801"/>
</dbReference>
<protein>
    <submittedName>
        <fullName evidence="3">PH domain-containing protein</fullName>
    </submittedName>
</protein>
<gene>
    <name evidence="1" type="ORF">SSLN_LOCUS18568</name>
</gene>
<evidence type="ECO:0000313" key="3">
    <source>
        <dbReference type="WBParaSite" id="SSLN_0001926801-mRNA-1"/>
    </source>
</evidence>
<keyword evidence="2" id="KW-1185">Reference proteome</keyword>
<dbReference type="OrthoDB" id="6243387at2759"/>